<gene>
    <name evidence="1" type="ORF">RF007C_09680</name>
</gene>
<evidence type="ECO:0000313" key="1">
    <source>
        <dbReference type="EMBL" id="EWM53236.1"/>
    </source>
</evidence>
<dbReference type="EMBL" id="ATAX01000026">
    <property type="protein sequence ID" value="EWM53236.1"/>
    <property type="molecule type" value="Genomic_DNA"/>
</dbReference>
<name>W7UDM5_RUMFL</name>
<accession>W7UDM5</accession>
<organism evidence="1 2">
    <name type="scientific">Ruminococcus flavefaciens 007c</name>
    <dbReference type="NCBI Taxonomy" id="1341157"/>
    <lineage>
        <taxon>Bacteria</taxon>
        <taxon>Bacillati</taxon>
        <taxon>Bacillota</taxon>
        <taxon>Clostridia</taxon>
        <taxon>Eubacteriales</taxon>
        <taxon>Oscillospiraceae</taxon>
        <taxon>Ruminococcus</taxon>
    </lineage>
</organism>
<dbReference type="AlphaFoldDB" id="W7UDM5"/>
<reference evidence="1 2" key="1">
    <citation type="journal article" date="2014" name="PLoS ONE">
        <title>Rumen cellulosomics: divergent fiber-degrading strategies revealed by comparative genome-wide analysis of six ruminococcal strains.</title>
        <authorList>
            <person name="Dassa B."/>
            <person name="Borovok I."/>
            <person name="Ruimy-Israeli V."/>
            <person name="Lamed R."/>
            <person name="Flint H.J."/>
            <person name="Duncan S.H."/>
            <person name="Henrissat B."/>
            <person name="Coutinho P."/>
            <person name="Morrison M."/>
            <person name="Mosoni P."/>
            <person name="Yeoman C.J."/>
            <person name="White B.A."/>
            <person name="Bayer E.A."/>
        </authorList>
    </citation>
    <scope>NUCLEOTIDE SEQUENCE [LARGE SCALE GENOMIC DNA]</scope>
    <source>
        <strain evidence="1 2">007c</strain>
    </source>
</reference>
<dbReference type="Proteomes" id="UP000019365">
    <property type="component" value="Unassembled WGS sequence"/>
</dbReference>
<sequence length="35" mass="3864">MVKLLKSYKSGNNKGCTAYAVQPFKLDKISDSISE</sequence>
<protein>
    <submittedName>
        <fullName evidence="1">Uncharacterized protein</fullName>
    </submittedName>
</protein>
<evidence type="ECO:0000313" key="2">
    <source>
        <dbReference type="Proteomes" id="UP000019365"/>
    </source>
</evidence>
<comment type="caution">
    <text evidence="1">The sequence shown here is derived from an EMBL/GenBank/DDBJ whole genome shotgun (WGS) entry which is preliminary data.</text>
</comment>
<keyword evidence="2" id="KW-1185">Reference proteome</keyword>
<proteinExistence type="predicted"/>